<evidence type="ECO:0000313" key="1">
    <source>
        <dbReference type="EMBL" id="CAK5087290.1"/>
    </source>
</evidence>
<evidence type="ECO:0000313" key="2">
    <source>
        <dbReference type="Proteomes" id="UP001497535"/>
    </source>
</evidence>
<gene>
    <name evidence="1" type="ORF">MENTE1834_LOCUS34839</name>
</gene>
<proteinExistence type="predicted"/>
<comment type="caution">
    <text evidence="1">The sequence shown here is derived from an EMBL/GenBank/DDBJ whole genome shotgun (WGS) entry which is preliminary data.</text>
</comment>
<organism evidence="1 2">
    <name type="scientific">Meloidogyne enterolobii</name>
    <name type="common">Root-knot nematode worm</name>
    <name type="synonym">Meloidogyne mayaguensis</name>
    <dbReference type="NCBI Taxonomy" id="390850"/>
    <lineage>
        <taxon>Eukaryota</taxon>
        <taxon>Metazoa</taxon>
        <taxon>Ecdysozoa</taxon>
        <taxon>Nematoda</taxon>
        <taxon>Chromadorea</taxon>
        <taxon>Rhabditida</taxon>
        <taxon>Tylenchina</taxon>
        <taxon>Tylenchomorpha</taxon>
        <taxon>Tylenchoidea</taxon>
        <taxon>Meloidogynidae</taxon>
        <taxon>Meloidogyninae</taxon>
        <taxon>Meloidogyne</taxon>
    </lineage>
</organism>
<dbReference type="EMBL" id="CAVMJV010000064">
    <property type="protein sequence ID" value="CAK5087290.1"/>
    <property type="molecule type" value="Genomic_DNA"/>
</dbReference>
<reference evidence="1" key="1">
    <citation type="submission" date="2023-11" db="EMBL/GenBank/DDBJ databases">
        <authorList>
            <person name="Poullet M."/>
        </authorList>
    </citation>
    <scope>NUCLEOTIDE SEQUENCE</scope>
    <source>
        <strain evidence="1">E1834</strain>
    </source>
</reference>
<keyword evidence="2" id="KW-1185">Reference proteome</keyword>
<accession>A0ACB1A7I8</accession>
<sequence length="157" mass="19293">MCITTFLNFIYKNLLFFQVKPDLSLFLLKMLSQQEKKERQAKIDENMKKAIEQNRKMMDTPIRRYQFRAEVMKVCLYVFFPVAAVWIFNSTFVEGKMKKWRETNPYYNNERAKKATEQFKNFYEEFKENKRREEHAKFLREQMAFEEAKKIRKEHGI</sequence>
<protein>
    <submittedName>
        <fullName evidence="1">Uncharacterized protein</fullName>
    </submittedName>
</protein>
<dbReference type="Proteomes" id="UP001497535">
    <property type="component" value="Unassembled WGS sequence"/>
</dbReference>
<name>A0ACB1A7I8_MELEN</name>